<evidence type="ECO:0000259" key="8">
    <source>
        <dbReference type="PROSITE" id="PS50930"/>
    </source>
</evidence>
<dbReference type="GO" id="GO:0006355">
    <property type="term" value="P:regulation of DNA-templated transcription"/>
    <property type="evidence" value="ECO:0007669"/>
    <property type="project" value="TreeGrafter"/>
</dbReference>
<keyword evidence="10" id="KW-1185">Reference proteome</keyword>
<evidence type="ECO:0000256" key="3">
    <source>
        <dbReference type="ARBA" id="ARBA00023015"/>
    </source>
</evidence>
<dbReference type="InterPro" id="IPR001789">
    <property type="entry name" value="Sig_transdc_resp-reg_receiver"/>
</dbReference>
<evidence type="ECO:0000256" key="5">
    <source>
        <dbReference type="ARBA" id="ARBA00023163"/>
    </source>
</evidence>
<dbReference type="GO" id="GO:0032993">
    <property type="term" value="C:protein-DNA complex"/>
    <property type="evidence" value="ECO:0007669"/>
    <property type="project" value="TreeGrafter"/>
</dbReference>
<proteinExistence type="predicted"/>
<protein>
    <recommendedName>
        <fullName evidence="11">Response regulatory domain-containing protein</fullName>
    </recommendedName>
</protein>
<organism evidence="9 10">
    <name type="scientific">Phaeodactylibacter xiamenensis</name>
    <dbReference type="NCBI Taxonomy" id="1524460"/>
    <lineage>
        <taxon>Bacteria</taxon>
        <taxon>Pseudomonadati</taxon>
        <taxon>Bacteroidota</taxon>
        <taxon>Saprospiria</taxon>
        <taxon>Saprospirales</taxon>
        <taxon>Haliscomenobacteraceae</taxon>
        <taxon>Phaeodactylibacter</taxon>
    </lineage>
</organism>
<evidence type="ECO:0000256" key="4">
    <source>
        <dbReference type="ARBA" id="ARBA00023125"/>
    </source>
</evidence>
<keyword evidence="5" id="KW-0804">Transcription</keyword>
<sequence length="241" mass="27235">MGGKPVEILIVEDNYSFALELEMLLKELGYHNISHLENGEKALQRILTLPPDLIILDMHLKGKLLGIDVAEAVAHLSIPILFISVAGEALYNRTQQLPNSIGYLVKPVHPITLRSAIELALSGLEKDSLKVAKREITSPFILLKQEQTYYKVGLTDIVYAQSDGNYVWVYTLSERFFIRSTFKEFLATLPPRDFLQVHRQYVIGLRHFRSANFVDAIVHVGAFDVPLGKQYRESLNAFLGI</sequence>
<dbReference type="SUPFAM" id="SSF52172">
    <property type="entry name" value="CheY-like"/>
    <property type="match status" value="1"/>
</dbReference>
<name>A0A098S4H1_9BACT</name>
<dbReference type="GO" id="GO:0000976">
    <property type="term" value="F:transcription cis-regulatory region binding"/>
    <property type="evidence" value="ECO:0007669"/>
    <property type="project" value="TreeGrafter"/>
</dbReference>
<dbReference type="InterPro" id="IPR007492">
    <property type="entry name" value="LytTR_DNA-bd_dom"/>
</dbReference>
<dbReference type="SMART" id="SM00850">
    <property type="entry name" value="LytTR"/>
    <property type="match status" value="1"/>
</dbReference>
<dbReference type="AlphaFoldDB" id="A0A098S4H1"/>
<keyword evidence="3" id="KW-0805">Transcription regulation</keyword>
<feature type="domain" description="HTH LytTR-type" evidence="8">
    <location>
        <begin position="141"/>
        <end position="241"/>
    </location>
</feature>
<keyword evidence="1 6" id="KW-0597">Phosphoprotein</keyword>
<dbReference type="Gene3D" id="2.40.50.1020">
    <property type="entry name" value="LytTr DNA-binding domain"/>
    <property type="match status" value="1"/>
</dbReference>
<evidence type="ECO:0000313" key="10">
    <source>
        <dbReference type="Proteomes" id="UP000029736"/>
    </source>
</evidence>
<evidence type="ECO:0008006" key="11">
    <source>
        <dbReference type="Google" id="ProtNLM"/>
    </source>
</evidence>
<dbReference type="SMART" id="SM00448">
    <property type="entry name" value="REC"/>
    <property type="match status" value="1"/>
</dbReference>
<dbReference type="PANTHER" id="PTHR48111">
    <property type="entry name" value="REGULATOR OF RPOS"/>
    <property type="match status" value="1"/>
</dbReference>
<evidence type="ECO:0000259" key="7">
    <source>
        <dbReference type="PROSITE" id="PS50110"/>
    </source>
</evidence>
<gene>
    <name evidence="9" type="ORF">IX84_18675</name>
</gene>
<keyword evidence="2" id="KW-0902">Two-component regulatory system</keyword>
<reference evidence="9 10" key="1">
    <citation type="journal article" date="2014" name="Int. J. Syst. Evol. Microbiol.">
        <title>Phaeodactylibacter xiamenensis gen. nov., sp. nov., a member of the family Saprospiraceae isolated from the marine alga Phaeodactylum tricornutum.</title>
        <authorList>
            <person name="Chen Z.Jr."/>
            <person name="Lei X."/>
            <person name="Lai Q."/>
            <person name="Li Y."/>
            <person name="Zhang B."/>
            <person name="Zhang J."/>
            <person name="Zhang H."/>
            <person name="Yang L."/>
            <person name="Zheng W."/>
            <person name="Tian Y."/>
            <person name="Yu Z."/>
            <person name="Xu H.Jr."/>
            <person name="Zheng T."/>
        </authorList>
    </citation>
    <scope>NUCLEOTIDE SEQUENCE [LARGE SCALE GENOMIC DNA]</scope>
    <source>
        <strain evidence="9 10">KD52</strain>
    </source>
</reference>
<dbReference type="PROSITE" id="PS50930">
    <property type="entry name" value="HTH_LYTTR"/>
    <property type="match status" value="1"/>
</dbReference>
<feature type="domain" description="Response regulatory" evidence="7">
    <location>
        <begin position="7"/>
        <end position="121"/>
    </location>
</feature>
<dbReference type="InterPro" id="IPR011006">
    <property type="entry name" value="CheY-like_superfamily"/>
</dbReference>
<dbReference type="RefSeq" id="WP_044223705.1">
    <property type="nucleotide sequence ID" value="NZ_CAKZLC010000193.1"/>
</dbReference>
<dbReference type="GO" id="GO:0005829">
    <property type="term" value="C:cytosol"/>
    <property type="evidence" value="ECO:0007669"/>
    <property type="project" value="TreeGrafter"/>
</dbReference>
<dbReference type="Pfam" id="PF04397">
    <property type="entry name" value="LytTR"/>
    <property type="match status" value="1"/>
</dbReference>
<keyword evidence="4" id="KW-0238">DNA-binding</keyword>
<dbReference type="InterPro" id="IPR039420">
    <property type="entry name" value="WalR-like"/>
</dbReference>
<dbReference type="OrthoDB" id="2962330at2"/>
<dbReference type="Gene3D" id="3.40.50.2300">
    <property type="match status" value="1"/>
</dbReference>
<dbReference type="Pfam" id="PF00072">
    <property type="entry name" value="Response_reg"/>
    <property type="match status" value="1"/>
</dbReference>
<dbReference type="PANTHER" id="PTHR48111:SF1">
    <property type="entry name" value="TWO-COMPONENT RESPONSE REGULATOR ORR33"/>
    <property type="match status" value="1"/>
</dbReference>
<dbReference type="Proteomes" id="UP000029736">
    <property type="component" value="Unassembled WGS sequence"/>
</dbReference>
<evidence type="ECO:0000256" key="2">
    <source>
        <dbReference type="ARBA" id="ARBA00023012"/>
    </source>
</evidence>
<dbReference type="EMBL" id="JPOS01000039">
    <property type="protein sequence ID" value="KGE87040.1"/>
    <property type="molecule type" value="Genomic_DNA"/>
</dbReference>
<feature type="modified residue" description="4-aspartylphosphate" evidence="6">
    <location>
        <position position="57"/>
    </location>
</feature>
<dbReference type="GO" id="GO:0000156">
    <property type="term" value="F:phosphorelay response regulator activity"/>
    <property type="evidence" value="ECO:0007669"/>
    <property type="project" value="TreeGrafter"/>
</dbReference>
<dbReference type="STRING" id="1524460.IX84_18675"/>
<evidence type="ECO:0000256" key="1">
    <source>
        <dbReference type="ARBA" id="ARBA00022553"/>
    </source>
</evidence>
<comment type="caution">
    <text evidence="9">The sequence shown here is derived from an EMBL/GenBank/DDBJ whole genome shotgun (WGS) entry which is preliminary data.</text>
</comment>
<evidence type="ECO:0000313" key="9">
    <source>
        <dbReference type="EMBL" id="KGE87040.1"/>
    </source>
</evidence>
<evidence type="ECO:0000256" key="6">
    <source>
        <dbReference type="PROSITE-ProRule" id="PRU00169"/>
    </source>
</evidence>
<accession>A0A098S4H1</accession>
<dbReference type="PROSITE" id="PS50110">
    <property type="entry name" value="RESPONSE_REGULATORY"/>
    <property type="match status" value="1"/>
</dbReference>